<reference evidence="4 5" key="1">
    <citation type="submission" date="2019-06" db="EMBL/GenBank/DDBJ databases">
        <title>A chromosomal-level reference genome of Carpinus fangiana (Coryloideae, Betulaceae).</title>
        <authorList>
            <person name="Yang X."/>
            <person name="Wang Z."/>
            <person name="Zhang L."/>
            <person name="Hao G."/>
            <person name="Liu J."/>
            <person name="Yang Y."/>
        </authorList>
    </citation>
    <scope>NUCLEOTIDE SEQUENCE [LARGE SCALE GENOMIC DNA]</scope>
    <source>
        <strain evidence="4">Cfa_2016G</strain>
        <tissue evidence="4">Leaf</tissue>
    </source>
</reference>
<proteinExistence type="inferred from homology"/>
<feature type="compositionally biased region" description="Basic and acidic residues" evidence="2">
    <location>
        <begin position="17"/>
        <end position="28"/>
    </location>
</feature>
<feature type="compositionally biased region" description="Polar residues" evidence="2">
    <location>
        <begin position="565"/>
        <end position="574"/>
    </location>
</feature>
<dbReference type="SUPFAM" id="SSF48371">
    <property type="entry name" value="ARM repeat"/>
    <property type="match status" value="1"/>
</dbReference>
<dbReference type="InterPro" id="IPR005612">
    <property type="entry name" value="CCAAT-binding_factor"/>
</dbReference>
<feature type="region of interest" description="Disordered" evidence="2">
    <location>
        <begin position="551"/>
        <end position="601"/>
    </location>
</feature>
<name>A0A5N6KRV2_9ROSI</name>
<dbReference type="PANTHER" id="PTHR12048:SF0">
    <property type="entry name" value="CCAAT_ENHANCER-BINDING PROTEIN ZETA"/>
    <property type="match status" value="1"/>
</dbReference>
<evidence type="ECO:0000313" key="4">
    <source>
        <dbReference type="EMBL" id="KAB8339179.1"/>
    </source>
</evidence>
<organism evidence="4 5">
    <name type="scientific">Carpinus fangiana</name>
    <dbReference type="NCBI Taxonomy" id="176857"/>
    <lineage>
        <taxon>Eukaryota</taxon>
        <taxon>Viridiplantae</taxon>
        <taxon>Streptophyta</taxon>
        <taxon>Embryophyta</taxon>
        <taxon>Tracheophyta</taxon>
        <taxon>Spermatophyta</taxon>
        <taxon>Magnoliopsida</taxon>
        <taxon>eudicotyledons</taxon>
        <taxon>Gunneridae</taxon>
        <taxon>Pentapetalae</taxon>
        <taxon>rosids</taxon>
        <taxon>fabids</taxon>
        <taxon>Fagales</taxon>
        <taxon>Betulaceae</taxon>
        <taxon>Carpinus</taxon>
    </lineage>
</organism>
<evidence type="ECO:0000259" key="3">
    <source>
        <dbReference type="Pfam" id="PF03914"/>
    </source>
</evidence>
<comment type="caution">
    <text evidence="4">The sequence shown here is derived from an EMBL/GenBank/DDBJ whole genome shotgun (WGS) entry which is preliminary data.</text>
</comment>
<feature type="compositionally biased region" description="Basic and acidic residues" evidence="2">
    <location>
        <begin position="358"/>
        <end position="374"/>
    </location>
</feature>
<feature type="domain" description="CCAAT-binding factor" evidence="3">
    <location>
        <begin position="441"/>
        <end position="625"/>
    </location>
</feature>
<feature type="region of interest" description="Disordered" evidence="2">
    <location>
        <begin position="739"/>
        <end position="767"/>
    </location>
</feature>
<dbReference type="PANTHER" id="PTHR12048">
    <property type="entry name" value="CCAAT-BINDING FACTOR-RELATED"/>
    <property type="match status" value="1"/>
</dbReference>
<dbReference type="OrthoDB" id="28947at2759"/>
<keyword evidence="5" id="KW-1185">Reference proteome</keyword>
<accession>A0A5N6KRV2</accession>
<evidence type="ECO:0000256" key="2">
    <source>
        <dbReference type="SAM" id="MobiDB-lite"/>
    </source>
</evidence>
<protein>
    <recommendedName>
        <fullName evidence="3">CCAAT-binding factor domain-containing protein</fullName>
    </recommendedName>
</protein>
<feature type="region of interest" description="Disordered" evidence="2">
    <location>
        <begin position="352"/>
        <end position="394"/>
    </location>
</feature>
<dbReference type="Proteomes" id="UP000327013">
    <property type="component" value="Unassembled WGS sequence"/>
</dbReference>
<feature type="region of interest" description="Disordered" evidence="2">
    <location>
        <begin position="782"/>
        <end position="915"/>
    </location>
</feature>
<feature type="compositionally biased region" description="Basic and acidic residues" evidence="2">
    <location>
        <begin position="583"/>
        <end position="601"/>
    </location>
</feature>
<evidence type="ECO:0000256" key="1">
    <source>
        <dbReference type="ARBA" id="ARBA00007797"/>
    </source>
</evidence>
<feature type="compositionally biased region" description="Acidic residues" evidence="2">
    <location>
        <begin position="871"/>
        <end position="894"/>
    </location>
</feature>
<feature type="region of interest" description="Disordered" evidence="2">
    <location>
        <begin position="1"/>
        <end position="42"/>
    </location>
</feature>
<feature type="compositionally biased region" description="Acidic residues" evidence="2">
    <location>
        <begin position="785"/>
        <end position="858"/>
    </location>
</feature>
<gene>
    <name evidence="4" type="ORF">FH972_022114</name>
</gene>
<evidence type="ECO:0000313" key="5">
    <source>
        <dbReference type="Proteomes" id="UP000327013"/>
    </source>
</evidence>
<feature type="compositionally biased region" description="Acidic residues" evidence="2">
    <location>
        <begin position="551"/>
        <end position="564"/>
    </location>
</feature>
<comment type="similarity">
    <text evidence="1">Belongs to the CBF/MAK21 family.</text>
</comment>
<dbReference type="InterPro" id="IPR040155">
    <property type="entry name" value="CEBPZ/Mak21-like"/>
</dbReference>
<feature type="compositionally biased region" description="Acidic residues" evidence="2">
    <location>
        <begin position="756"/>
        <end position="767"/>
    </location>
</feature>
<sequence length="944" mass="105538">MGVHRKPQKLPQNGHGPEAKERNGDTFSKRSKPKSSQLLFEPQSEWHSIDLPTIKIPETLSTPSPKLVQSIHEYAKQLLEAETAAYGQSHQQSSSAHKFYTTIMSTGTWSDKVSALTLLVQESPIHNTKALDNLLGMAAKKNRQQALMALGALKDMLAQGNMLPSDRKLRLFSKQPGLLAALQGFKAFSVSSKADLPKGLKQEHLLMWAYEDYLKSKYFELLKILETWCNDEVEFARMRAITFVWELLKDKPEQEENLLRLLVNKLGDTDKKVASRASHLLLQTQVLHPSMKPVIIDSIESEVLLRPGQSAHAKYYAVITLNQTILSSNAPETANKLLDVYFSLFVTMLNKSKNQKGPKPEAKNDQKHEQDGPSKKRKRPGSGPPAVGEDKAEQELEEKITAQVLTGVNRAFPYSKSDGETFEKHLDTMFRITHSSNFNTSVQALMLIQQISSSHHISTDRFMRTLYESLLDPRLLKSSKQTMYLNLLYRSLKSDVSVRRVKAFVKRLVQTLSVHEPAFISAVLYLILELQNLFPSLRSLLDQPETLEEDEEEVFHDVVSDDESPTTASTTNPERQAMMKASEAPDKNAYDGRKRDPEHSNADRTCLWELTPWLTHYHPSVSLFAKALLQPSTPSAKPPPKPDPQSHTLMHFLDRFAYRNVRTKHLSADAIPVRGTSLMQPALGATSATDTLYSRERGAAQSLPVNREAFWSRRAEEVAPDEVFFHKYFGEVSAYKKSAKAGKADGDEKRKKPAGMDDDEWDEEVGAGEDEIWKALVGSRKELGDDGDLDMDDDSGLDEDDVDIADEMDSDDEELDGLLSEGEDGSDGFGEDEDFGSGDEGVELNLDSDVDSDAEVEGLDIPSEGPKTLDDFADFDDESSEDDIDVNLDSDAEVEQPVPKKSKLSSKESREKKKKLKALPMFASAEDYAKLIEENDAPDGGSYT</sequence>
<dbReference type="EMBL" id="VIBQ01000010">
    <property type="protein sequence ID" value="KAB8339179.1"/>
    <property type="molecule type" value="Genomic_DNA"/>
</dbReference>
<dbReference type="Pfam" id="PF03914">
    <property type="entry name" value="CBF"/>
    <property type="match status" value="1"/>
</dbReference>
<dbReference type="AlphaFoldDB" id="A0A5N6KRV2"/>
<dbReference type="InterPro" id="IPR016024">
    <property type="entry name" value="ARM-type_fold"/>
</dbReference>
<dbReference type="GO" id="GO:0005634">
    <property type="term" value="C:nucleus"/>
    <property type="evidence" value="ECO:0007669"/>
    <property type="project" value="UniProtKB-ARBA"/>
</dbReference>